<comment type="similarity">
    <text evidence="2">Belongs to the purine permeases (TC 2.A.7.14) family.</text>
</comment>
<feature type="transmembrane region" description="Helical" evidence="8">
    <location>
        <begin position="678"/>
        <end position="695"/>
    </location>
</feature>
<dbReference type="InterPro" id="IPR030182">
    <property type="entry name" value="PUP_plant"/>
</dbReference>
<dbReference type="Pfam" id="PF16913">
    <property type="entry name" value="PUNUT"/>
    <property type="match status" value="1"/>
</dbReference>
<evidence type="ECO:0000256" key="3">
    <source>
        <dbReference type="ARBA" id="ARBA00022448"/>
    </source>
</evidence>
<reference evidence="10" key="1">
    <citation type="submission" date="2022-12" db="EMBL/GenBank/DDBJ databases">
        <title>Draft genome assemblies for two species of Escallonia (Escalloniales).</title>
        <authorList>
            <person name="Chanderbali A."/>
            <person name="Dervinis C."/>
            <person name="Anghel I."/>
            <person name="Soltis D."/>
            <person name="Soltis P."/>
            <person name="Zapata F."/>
        </authorList>
    </citation>
    <scope>NUCLEOTIDE SEQUENCE</scope>
    <source>
        <strain evidence="10">UCBG64.0493</strain>
        <tissue evidence="10">Leaf</tissue>
    </source>
</reference>
<dbReference type="GO" id="GO:0016020">
    <property type="term" value="C:membrane"/>
    <property type="evidence" value="ECO:0007669"/>
    <property type="project" value="UniProtKB-SubCell"/>
</dbReference>
<organism evidence="10 11">
    <name type="scientific">Escallonia herrerae</name>
    <dbReference type="NCBI Taxonomy" id="1293975"/>
    <lineage>
        <taxon>Eukaryota</taxon>
        <taxon>Viridiplantae</taxon>
        <taxon>Streptophyta</taxon>
        <taxon>Embryophyta</taxon>
        <taxon>Tracheophyta</taxon>
        <taxon>Spermatophyta</taxon>
        <taxon>Magnoliopsida</taxon>
        <taxon>eudicotyledons</taxon>
        <taxon>Gunneridae</taxon>
        <taxon>Pentapetalae</taxon>
        <taxon>asterids</taxon>
        <taxon>campanulids</taxon>
        <taxon>Escalloniales</taxon>
        <taxon>Escalloniaceae</taxon>
        <taxon>Escallonia</taxon>
    </lineage>
</organism>
<feature type="transmembrane region" description="Helical" evidence="8">
    <location>
        <begin position="622"/>
        <end position="645"/>
    </location>
</feature>
<feature type="transmembrane region" description="Helical" evidence="8">
    <location>
        <begin position="583"/>
        <end position="601"/>
    </location>
</feature>
<evidence type="ECO:0000256" key="6">
    <source>
        <dbReference type="ARBA" id="ARBA00023136"/>
    </source>
</evidence>
<protein>
    <recommendedName>
        <fullName evidence="9">Retrotransposon gag domain-containing protein</fullName>
    </recommendedName>
</protein>
<keyword evidence="4 8" id="KW-0812">Transmembrane</keyword>
<proteinExistence type="inferred from homology"/>
<dbReference type="GO" id="GO:0015211">
    <property type="term" value="F:purine nucleoside transmembrane transporter activity"/>
    <property type="evidence" value="ECO:0007669"/>
    <property type="project" value="InterPro"/>
</dbReference>
<dbReference type="AlphaFoldDB" id="A0AA89BNI9"/>
<comment type="subcellular location">
    <subcellularLocation>
        <location evidence="1">Membrane</location>
    </subcellularLocation>
</comment>
<evidence type="ECO:0000256" key="5">
    <source>
        <dbReference type="ARBA" id="ARBA00022989"/>
    </source>
</evidence>
<feature type="transmembrane region" description="Helical" evidence="8">
    <location>
        <begin position="418"/>
        <end position="437"/>
    </location>
</feature>
<keyword evidence="5 8" id="KW-1133">Transmembrane helix</keyword>
<feature type="transmembrane region" description="Helical" evidence="8">
    <location>
        <begin position="485"/>
        <end position="502"/>
    </location>
</feature>
<dbReference type="PANTHER" id="PTHR31376:SF2">
    <property type="entry name" value="PURINE PERMEASE 11-RELATED"/>
    <property type="match status" value="1"/>
</dbReference>
<dbReference type="Proteomes" id="UP001188597">
    <property type="component" value="Unassembled WGS sequence"/>
</dbReference>
<comment type="caution">
    <text evidence="10">The sequence shown here is derived from an EMBL/GenBank/DDBJ whole genome shotgun (WGS) entry which is preliminary data.</text>
</comment>
<evidence type="ECO:0000256" key="1">
    <source>
        <dbReference type="ARBA" id="ARBA00004370"/>
    </source>
</evidence>
<keyword evidence="11" id="KW-1185">Reference proteome</keyword>
<dbReference type="GO" id="GO:0005345">
    <property type="term" value="F:purine nucleobase transmembrane transporter activity"/>
    <property type="evidence" value="ECO:0007669"/>
    <property type="project" value="UniProtKB-ARBA"/>
</dbReference>
<evidence type="ECO:0000256" key="2">
    <source>
        <dbReference type="ARBA" id="ARBA00006213"/>
    </source>
</evidence>
<dbReference type="Pfam" id="PF03732">
    <property type="entry name" value="Retrotrans_gag"/>
    <property type="match status" value="1"/>
</dbReference>
<keyword evidence="3" id="KW-0813">Transport</keyword>
<gene>
    <name evidence="10" type="ORF">RJ639_001635</name>
</gene>
<keyword evidence="6 8" id="KW-0472">Membrane</keyword>
<evidence type="ECO:0000256" key="7">
    <source>
        <dbReference type="SAM" id="MobiDB-lite"/>
    </source>
</evidence>
<evidence type="ECO:0000313" key="10">
    <source>
        <dbReference type="EMBL" id="KAK3043202.1"/>
    </source>
</evidence>
<feature type="transmembrane region" description="Helical" evidence="8">
    <location>
        <begin position="541"/>
        <end position="563"/>
    </location>
</feature>
<evidence type="ECO:0000256" key="8">
    <source>
        <dbReference type="SAM" id="Phobius"/>
    </source>
</evidence>
<evidence type="ECO:0000313" key="11">
    <source>
        <dbReference type="Proteomes" id="UP001188597"/>
    </source>
</evidence>
<feature type="domain" description="Retrotransposon gag" evidence="9">
    <location>
        <begin position="102"/>
        <end position="191"/>
    </location>
</feature>
<dbReference type="InterPro" id="IPR005162">
    <property type="entry name" value="Retrotrans_gag_dom"/>
</dbReference>
<name>A0AA89BNI9_9ASTE</name>
<evidence type="ECO:0000256" key="4">
    <source>
        <dbReference type="ARBA" id="ARBA00022692"/>
    </source>
</evidence>
<sequence>MLKSRSYDRTREAWQLDNFFWHLERYFEALDIDEENVQRTVASQVELIFNRLDDLEVDSRLTVLEWKVDVFANKLDDLIKERVAHFTKSLDIDDEKEKVQTVVMYLNDTAALRWRHRYTDGCDFKTWEKFKHELKRQFYPESVVEIAMINLQWLRKKGSIREYVKEYSALMLKISEMSERQRLCFFVDGLQQWVATKLRRREPHDLSSTMVIVERLGDFKQCERLRSQRHERAKDRGDDRSKSGSPKKSKEETTKEKKSKKRWGPRIAKWLGPKPTKDGSWFTTVNVEERPTKGVFKNVDLRIGIWIGKADSNIINMDELGVSKDGADARKGITVLQLDKGSTLCYGERQMRPRTYTGTLLSELDRPLNKPTVTVSTPFIHTILASPLQNSDAKLPAGQAAAVLLGRFYYDQGGNSKWMATLVQTIGFPILLIPLFVLPSSQQHFSASTSSPLTLPIIYFVLGVVIAGDNMLYSIGLLHLSASTYSLLCATQLGFNAIYSFFINSQKFTALILNSVVILSLSASLLAVNDDSGGPSGLSKWKYVLGFLSTLGASALYSLLLSLMQLTFEKVVKKETFSVVLEMQFYTSLVATCVSTVGLFASGEWRTLQGEMDVFGAGRVSYVMTLVWTAVAWQVCSVGVVGLIFEVSSLFSNVISTVSLALTPIAAVIVFHDKMNGVKVISLLMALWGFASYIYQNYLDDLKAKETQGDTCNTRNGPSC</sequence>
<feature type="transmembrane region" description="Helical" evidence="8">
    <location>
        <begin position="508"/>
        <end position="529"/>
    </location>
</feature>
<dbReference type="PANTHER" id="PTHR31376">
    <property type="entry name" value="OS09G0467300 PROTEIN-RELATED"/>
    <property type="match status" value="1"/>
</dbReference>
<dbReference type="EMBL" id="JAVXUP010000009">
    <property type="protein sequence ID" value="KAK3043202.1"/>
    <property type="molecule type" value="Genomic_DNA"/>
</dbReference>
<feature type="transmembrane region" description="Helical" evidence="8">
    <location>
        <begin position="651"/>
        <end position="671"/>
    </location>
</feature>
<feature type="region of interest" description="Disordered" evidence="7">
    <location>
        <begin position="227"/>
        <end position="269"/>
    </location>
</feature>
<feature type="compositionally biased region" description="Basic and acidic residues" evidence="7">
    <location>
        <begin position="227"/>
        <end position="256"/>
    </location>
</feature>
<accession>A0AA89BNI9</accession>
<evidence type="ECO:0000259" key="9">
    <source>
        <dbReference type="Pfam" id="PF03732"/>
    </source>
</evidence>